<evidence type="ECO:0000256" key="7">
    <source>
        <dbReference type="SAM" id="SignalP"/>
    </source>
</evidence>
<evidence type="ECO:0000256" key="6">
    <source>
        <dbReference type="PIRSR" id="PIRSR004846-1"/>
    </source>
</evidence>
<keyword evidence="3 6" id="KW-0479">Metal-binding</keyword>
<feature type="signal peptide" evidence="7">
    <location>
        <begin position="1"/>
        <end position="26"/>
    </location>
</feature>
<proteinExistence type="inferred from homology"/>
<gene>
    <name evidence="8" type="ORF">SASC598J21_017150</name>
</gene>
<feature type="binding site" evidence="6">
    <location>
        <position position="173"/>
    </location>
    <ligand>
        <name>molybdate</name>
        <dbReference type="ChEBI" id="CHEBI:36264"/>
    </ligand>
</feature>
<comment type="similarity">
    <text evidence="1">Belongs to the bacterial solute-binding protein ModA family.</text>
</comment>
<dbReference type="GO" id="GO:0046872">
    <property type="term" value="F:metal ion binding"/>
    <property type="evidence" value="ECO:0007669"/>
    <property type="project" value="UniProtKB-KW"/>
</dbReference>
<feature type="binding site" evidence="6">
    <location>
        <position position="36"/>
    </location>
    <ligand>
        <name>molybdate</name>
        <dbReference type="ChEBI" id="CHEBI:36264"/>
    </ligand>
</feature>
<dbReference type="GO" id="GO:0030973">
    <property type="term" value="F:molybdate ion binding"/>
    <property type="evidence" value="ECO:0007669"/>
    <property type="project" value="TreeGrafter"/>
</dbReference>
<keyword evidence="2 6" id="KW-0500">Molybdenum</keyword>
<dbReference type="InterPro" id="IPR005950">
    <property type="entry name" value="ModA"/>
</dbReference>
<dbReference type="SUPFAM" id="SSF53850">
    <property type="entry name" value="Periplasmic binding protein-like II"/>
    <property type="match status" value="1"/>
</dbReference>
<evidence type="ECO:0000256" key="5">
    <source>
        <dbReference type="ARBA" id="ARBA00062515"/>
    </source>
</evidence>
<accession>A0A074VZA8</accession>
<keyword evidence="4 7" id="KW-0732">Signal</keyword>
<evidence type="ECO:0000256" key="4">
    <source>
        <dbReference type="ARBA" id="ARBA00022729"/>
    </source>
</evidence>
<dbReference type="GO" id="GO:0015689">
    <property type="term" value="P:molybdate ion transport"/>
    <property type="evidence" value="ECO:0007669"/>
    <property type="project" value="InterPro"/>
</dbReference>
<reference evidence="8 9" key="1">
    <citation type="journal article" date="2014" name="PLoS Genet.">
        <title>Hidden diversity in honey bee gut symbionts detected by single-cell genomics.</title>
        <authorList>
            <person name="Engel P."/>
            <person name="Stepanauskas R."/>
            <person name="Moran N."/>
        </authorList>
    </citation>
    <scope>NUCLEOTIDE SEQUENCE [LARGE SCALE GENOMIC DNA]</scope>
    <source>
        <strain evidence="8 9">SCGC AB-598-J21</strain>
    </source>
</reference>
<name>A0A074VZA8_9NEIS</name>
<dbReference type="FunFam" id="3.40.190.10:FF:000035">
    <property type="entry name" value="Molybdate ABC transporter substrate-binding protein"/>
    <property type="match status" value="1"/>
</dbReference>
<dbReference type="GO" id="GO:1901359">
    <property type="term" value="F:tungstate binding"/>
    <property type="evidence" value="ECO:0007669"/>
    <property type="project" value="UniProtKB-ARBA"/>
</dbReference>
<dbReference type="Gene3D" id="3.40.190.10">
    <property type="entry name" value="Periplasmic binding protein-like II"/>
    <property type="match status" value="2"/>
</dbReference>
<evidence type="ECO:0000256" key="3">
    <source>
        <dbReference type="ARBA" id="ARBA00022723"/>
    </source>
</evidence>
<comment type="caution">
    <text evidence="8">The sequence shown here is derived from an EMBL/GenBank/DDBJ whole genome shotgun (WGS) entry which is preliminary data.</text>
</comment>
<evidence type="ECO:0000256" key="2">
    <source>
        <dbReference type="ARBA" id="ARBA00022505"/>
    </source>
</evidence>
<evidence type="ECO:0000256" key="1">
    <source>
        <dbReference type="ARBA" id="ARBA00009175"/>
    </source>
</evidence>
<dbReference type="InterPro" id="IPR050682">
    <property type="entry name" value="ModA/WtpA"/>
</dbReference>
<evidence type="ECO:0000313" key="9">
    <source>
        <dbReference type="Proteomes" id="UP000027644"/>
    </source>
</evidence>
<dbReference type="Pfam" id="PF13531">
    <property type="entry name" value="SBP_bac_11"/>
    <property type="match status" value="1"/>
</dbReference>
<protein>
    <submittedName>
        <fullName evidence="8">ABC-type molybdate transport system, periplasmic component</fullName>
    </submittedName>
</protein>
<dbReference type="NCBIfam" id="TIGR01256">
    <property type="entry name" value="modA"/>
    <property type="match status" value="1"/>
</dbReference>
<evidence type="ECO:0000313" key="8">
    <source>
        <dbReference type="EMBL" id="KEQ00569.1"/>
    </source>
</evidence>
<feature type="binding site" evidence="6">
    <location>
        <position position="64"/>
    </location>
    <ligand>
        <name>molybdate</name>
        <dbReference type="ChEBI" id="CHEBI:36264"/>
    </ligand>
</feature>
<dbReference type="Proteomes" id="UP000027644">
    <property type="component" value="Unassembled WGS sequence"/>
</dbReference>
<sequence length="255" mass="27517">MRFNHIRLTTIVTAISLSVMSTASLAANITVSAAASLTNAFNDIAKAYQQQYPQDKVLLNFGASGSLLQQMQNGAPVDVFASADQQTMDQAQTKNLVRAQDRINFVNNSLVLIIPKKSNLNVRGLKDLQQPGIKHIALGNPAFTPAGRYAQAAMEQAKVWSTVKPKIVNVNNVRQALDYVANQSAEAGFVFGTDAAIMPDKVSVAATIPTSKPISYPIAKTVASKEPVAASRFINFIQSPKGQKILKRYGFQSAH</sequence>
<organism evidence="8 9">
    <name type="scientific">Snodgrassella alvi SCGC AB-598-J21</name>
    <dbReference type="NCBI Taxonomy" id="1385367"/>
    <lineage>
        <taxon>Bacteria</taxon>
        <taxon>Pseudomonadati</taxon>
        <taxon>Pseudomonadota</taxon>
        <taxon>Betaproteobacteria</taxon>
        <taxon>Neisseriales</taxon>
        <taxon>Neisseriaceae</taxon>
        <taxon>Snodgrassella</taxon>
    </lineage>
</organism>
<feature type="chain" id="PRO_5001701043" evidence="7">
    <location>
        <begin position="27"/>
        <end position="255"/>
    </location>
</feature>
<dbReference type="PIRSF" id="PIRSF004846">
    <property type="entry name" value="ModA"/>
    <property type="match status" value="1"/>
</dbReference>
<dbReference type="PANTHER" id="PTHR30632:SF0">
    <property type="entry name" value="SULFATE-BINDING PROTEIN"/>
    <property type="match status" value="1"/>
</dbReference>
<dbReference type="EMBL" id="AVQL01000449">
    <property type="protein sequence ID" value="KEQ00569.1"/>
    <property type="molecule type" value="Genomic_DNA"/>
</dbReference>
<feature type="binding site" evidence="6">
    <location>
        <position position="146"/>
    </location>
    <ligand>
        <name>molybdate</name>
        <dbReference type="ChEBI" id="CHEBI:36264"/>
    </ligand>
</feature>
<dbReference type="PANTHER" id="PTHR30632">
    <property type="entry name" value="MOLYBDATE-BINDING PERIPLASMIC PROTEIN"/>
    <property type="match status" value="1"/>
</dbReference>
<dbReference type="AlphaFoldDB" id="A0A074VZA8"/>
<comment type="subunit">
    <text evidence="5">The complex is composed of two ATP-binding proteins (ModC), two transmembrane proteins (ModB) and a solute-binding protein (ModA).</text>
</comment>